<feature type="transmembrane region" description="Helical" evidence="7">
    <location>
        <begin position="904"/>
        <end position="923"/>
    </location>
</feature>
<feature type="region of interest" description="Disordered" evidence="6">
    <location>
        <begin position="110"/>
        <end position="145"/>
    </location>
</feature>
<evidence type="ECO:0000256" key="4">
    <source>
        <dbReference type="ARBA" id="ARBA00023136"/>
    </source>
</evidence>
<feature type="transmembrane region" description="Helical" evidence="7">
    <location>
        <begin position="775"/>
        <end position="801"/>
    </location>
</feature>
<evidence type="ECO:0000313" key="10">
    <source>
        <dbReference type="Proteomes" id="UP000258309"/>
    </source>
</evidence>
<feature type="transmembrane region" description="Helical" evidence="7">
    <location>
        <begin position="1106"/>
        <end position="1125"/>
    </location>
</feature>
<evidence type="ECO:0000259" key="8">
    <source>
        <dbReference type="PROSITE" id="PS50850"/>
    </source>
</evidence>
<dbReference type="CDD" id="cd12148">
    <property type="entry name" value="fungal_TF_MHR"/>
    <property type="match status" value="1"/>
</dbReference>
<feature type="non-terminal residue" evidence="9">
    <location>
        <position position="1286"/>
    </location>
</feature>
<evidence type="ECO:0000256" key="2">
    <source>
        <dbReference type="ARBA" id="ARBA00022692"/>
    </source>
</evidence>
<dbReference type="Gene3D" id="1.20.1250.20">
    <property type="entry name" value="MFS general substrate transporter like domains"/>
    <property type="match status" value="1"/>
</dbReference>
<keyword evidence="10" id="KW-1185">Reference proteome</keyword>
<name>A0A3E2HQD6_SCYLI</name>
<feature type="domain" description="Major facilitator superfamily (MFS) profile" evidence="8">
    <location>
        <begin position="778"/>
        <end position="1267"/>
    </location>
</feature>
<gene>
    <name evidence="9" type="ORF">B7463_g832</name>
</gene>
<dbReference type="InterPro" id="IPR007219">
    <property type="entry name" value="XnlR_reg_dom"/>
</dbReference>
<feature type="transmembrane region" description="Helical" evidence="7">
    <location>
        <begin position="868"/>
        <end position="892"/>
    </location>
</feature>
<evidence type="ECO:0000256" key="6">
    <source>
        <dbReference type="SAM" id="MobiDB-lite"/>
    </source>
</evidence>
<dbReference type="PANTHER" id="PTHR23501:SF201">
    <property type="entry name" value="MFS AFLATOXIN EFFLUX PUMP"/>
    <property type="match status" value="1"/>
</dbReference>
<feature type="transmembrane region" description="Helical" evidence="7">
    <location>
        <begin position="1137"/>
        <end position="1162"/>
    </location>
</feature>
<accession>A0A3E2HQD6</accession>
<feature type="transmembrane region" description="Helical" evidence="7">
    <location>
        <begin position="1005"/>
        <end position="1022"/>
    </location>
</feature>
<comment type="subcellular location">
    <subcellularLocation>
        <location evidence="1">Membrane</location>
        <topology evidence="1">Multi-pass membrane protein</topology>
    </subcellularLocation>
</comment>
<evidence type="ECO:0000256" key="1">
    <source>
        <dbReference type="ARBA" id="ARBA00004141"/>
    </source>
</evidence>
<dbReference type="OrthoDB" id="435881at2759"/>
<sequence>MQMDSSAVCPFANQHYNKLDFPLPSQYFSVKLAEQLSDTNLLLLRVGPLLLSCRRSARPTRCQIWGYKAQGLHYTIYRGIHIPAYSAGSGKCDVIGPTLALDRCQSEVGKNGRGQLPELQHDTNTREPDSTKQSTDQEDGRVGDITGQAPCFQQSLWTGLNDEFRDPRGSGSSADEAGLSTLSDPSAFIFNANPRDTDFLHEAYPSPKQSFMLWQKFVQNINPLSKLIHVPLVQSEVLGASRNFDSISRGSAALLYAIYTAAVMSMKEEDCENAMGESRNLLLGRYIAATEQALTAAGFLKSLQLLVLQAFAIYLLSARRLYDPHAVWLLTGLAVRMGQRLNLHENEFPGVSVFETQIRRRVWWQILLIDSRSAQLCSIKPLVSNTFDFPLPANLNDADIGPDMTEMPIIHKGPTEMLFCLLRYEFGKFLNLNGKKLASPIISLAEKDQLIGELENFLECNFLRHCDPAIPFHLIAVGGARSGICKMRLMAHHPCQYADKGASMPQSERDMLFSTSLKMVEYDVLGKSTKITENFSWHIDTYFQLDAFVFMLIESRRQLSGPLVDKAWHLVSEIYKYRSELIDDQTNDLYVAVGELTLRAWDARARVVESHMETSTVPEFILRLQSRRTNNITRGLSPLNPSTSSTPKNVRLPTTASYDVDGLNGLIDQDLTYQNMNSDGGLDYSTTGDGGSGFESMDGDYWNNFLTSTANLFGIEDETGRFYKLSKISMPDFTPSNNNVESEKQKVTGEGRKNGTTPSSVKEGDGKVYPPLRTVVLVILALYIAMFLVALDRIIIATAIPKITDYFHSIDDIGWYGSAYVLTSCATQLLFGRLYSFYNNKTVFLAAVLLFELGSALCGAAPSSKAFILGRAIAGSGSAGVYSGVAVIMIPMAPLHKRPMYQGLMGAIFGISSVIGPLIGGAFTNNSNLTWRWCFYINLPIGAIPVLIVILFLQLPPPRRASIENTEKLKRLDPLGNLLFAPSIISLLLALQWGGTTYAWHSTRIIALLVLFGILLIAWLAVQASDHQERATVPPRIFLQRSVMSGFFYSMCIGGAMLSMGYYLSIWFQAIKGVDALQSGIRGLPFILALVFSSIIAGGGVSQTGYYTPFMIVCSCLTSIGAGLLTRLRVDSRSGEWIGYQVLAGLGIGLGMQQSGLAAQVVLKDEDIPIGTSLMFFAQSLGGAIFICAAQNVFFTQLLKGLANVPGASVVQLAQTGATTIRSFAAPEQLPYILTAYNYAIDVTFYVGMSIACVSTIPALTMEWKSVKTEKVEETGEGKPAGVVEV</sequence>
<keyword evidence="4 7" id="KW-0472">Membrane</keyword>
<dbReference type="FunFam" id="1.20.1250.20:FF:000196">
    <property type="entry name" value="MFS toxin efflux pump (AflT)"/>
    <property type="match status" value="1"/>
</dbReference>
<dbReference type="PANTHER" id="PTHR23501">
    <property type="entry name" value="MAJOR FACILITATOR SUPERFAMILY"/>
    <property type="match status" value="1"/>
</dbReference>
<dbReference type="GO" id="GO:0008270">
    <property type="term" value="F:zinc ion binding"/>
    <property type="evidence" value="ECO:0007669"/>
    <property type="project" value="InterPro"/>
</dbReference>
<feature type="transmembrane region" description="Helical" evidence="7">
    <location>
        <begin position="975"/>
        <end position="993"/>
    </location>
</feature>
<feature type="non-terminal residue" evidence="9">
    <location>
        <position position="1"/>
    </location>
</feature>
<dbReference type="Pfam" id="PF04082">
    <property type="entry name" value="Fungal_trans"/>
    <property type="match status" value="1"/>
</dbReference>
<dbReference type="GO" id="GO:0022857">
    <property type="term" value="F:transmembrane transporter activity"/>
    <property type="evidence" value="ECO:0007669"/>
    <property type="project" value="InterPro"/>
</dbReference>
<feature type="compositionally biased region" description="Basic and acidic residues" evidence="6">
    <location>
        <begin position="741"/>
        <end position="753"/>
    </location>
</feature>
<comment type="caution">
    <text evidence="9">The sequence shown here is derived from an EMBL/GenBank/DDBJ whole genome shotgun (WGS) entry which is preliminary data.</text>
</comment>
<feature type="transmembrane region" description="Helical" evidence="7">
    <location>
        <begin position="935"/>
        <end position="955"/>
    </location>
</feature>
<protein>
    <recommendedName>
        <fullName evidence="8">Major facilitator superfamily (MFS) profile domain-containing protein</fullName>
    </recommendedName>
</protein>
<dbReference type="Proteomes" id="UP000258309">
    <property type="component" value="Unassembled WGS sequence"/>
</dbReference>
<evidence type="ECO:0000256" key="5">
    <source>
        <dbReference type="ARBA" id="ARBA00023242"/>
    </source>
</evidence>
<feature type="region of interest" description="Disordered" evidence="6">
    <location>
        <begin position="734"/>
        <end position="763"/>
    </location>
</feature>
<dbReference type="Pfam" id="PF07690">
    <property type="entry name" value="MFS_1"/>
    <property type="match status" value="1"/>
</dbReference>
<keyword evidence="2 7" id="KW-0812">Transmembrane</keyword>
<dbReference type="EMBL" id="NCSJ02000007">
    <property type="protein sequence ID" value="RFU35573.1"/>
    <property type="molecule type" value="Genomic_DNA"/>
</dbReference>
<dbReference type="FunFam" id="1.20.1720.10:FF:000012">
    <property type="entry name" value="MFS toxin efflux pump (AflT)"/>
    <property type="match status" value="1"/>
</dbReference>
<feature type="compositionally biased region" description="Low complexity" evidence="6">
    <location>
        <begin position="636"/>
        <end position="647"/>
    </location>
</feature>
<keyword evidence="5" id="KW-0539">Nucleus</keyword>
<dbReference type="CDD" id="cd17502">
    <property type="entry name" value="MFS_Azr1_MDR_like"/>
    <property type="match status" value="1"/>
</dbReference>
<evidence type="ECO:0000256" key="7">
    <source>
        <dbReference type="SAM" id="Phobius"/>
    </source>
</evidence>
<dbReference type="InterPro" id="IPR011701">
    <property type="entry name" value="MFS"/>
</dbReference>
<evidence type="ECO:0000313" key="9">
    <source>
        <dbReference type="EMBL" id="RFU35573.1"/>
    </source>
</evidence>
<dbReference type="InterPro" id="IPR036259">
    <property type="entry name" value="MFS_trans_sf"/>
</dbReference>
<dbReference type="GO" id="GO:0006351">
    <property type="term" value="P:DNA-templated transcription"/>
    <property type="evidence" value="ECO:0007669"/>
    <property type="project" value="InterPro"/>
</dbReference>
<keyword evidence="3 7" id="KW-1133">Transmembrane helix</keyword>
<proteinExistence type="predicted"/>
<dbReference type="PROSITE" id="PS50850">
    <property type="entry name" value="MFS"/>
    <property type="match status" value="1"/>
</dbReference>
<dbReference type="InterPro" id="IPR020846">
    <property type="entry name" value="MFS_dom"/>
</dbReference>
<dbReference type="GO" id="GO:0005886">
    <property type="term" value="C:plasma membrane"/>
    <property type="evidence" value="ECO:0007669"/>
    <property type="project" value="TreeGrafter"/>
</dbReference>
<feature type="transmembrane region" description="Helical" evidence="7">
    <location>
        <begin position="843"/>
        <end position="862"/>
    </location>
</feature>
<dbReference type="SMART" id="SM00906">
    <property type="entry name" value="Fungal_trans"/>
    <property type="match status" value="1"/>
</dbReference>
<feature type="transmembrane region" description="Helical" evidence="7">
    <location>
        <begin position="813"/>
        <end position="831"/>
    </location>
</feature>
<reference evidence="9 10" key="1">
    <citation type="submission" date="2018-05" db="EMBL/GenBank/DDBJ databases">
        <title>Draft genome sequence of Scytalidium lignicola DSM 105466, a ubiquitous saprotrophic fungus.</title>
        <authorList>
            <person name="Buettner E."/>
            <person name="Gebauer A.M."/>
            <person name="Hofrichter M."/>
            <person name="Liers C."/>
            <person name="Kellner H."/>
        </authorList>
    </citation>
    <scope>NUCLEOTIDE SEQUENCE [LARGE SCALE GENOMIC DNA]</scope>
    <source>
        <strain evidence="9 10">DSM 105466</strain>
    </source>
</reference>
<dbReference type="GO" id="GO:0003677">
    <property type="term" value="F:DNA binding"/>
    <property type="evidence" value="ECO:0007669"/>
    <property type="project" value="InterPro"/>
</dbReference>
<feature type="compositionally biased region" description="Basic and acidic residues" evidence="6">
    <location>
        <begin position="119"/>
        <end position="130"/>
    </location>
</feature>
<feature type="transmembrane region" description="Helical" evidence="7">
    <location>
        <begin position="1080"/>
        <end position="1099"/>
    </location>
</feature>
<feature type="region of interest" description="Disordered" evidence="6">
    <location>
        <begin position="633"/>
        <end position="654"/>
    </location>
</feature>
<organism evidence="9 10">
    <name type="scientific">Scytalidium lignicola</name>
    <name type="common">Hyphomycete</name>
    <dbReference type="NCBI Taxonomy" id="5539"/>
    <lineage>
        <taxon>Eukaryota</taxon>
        <taxon>Fungi</taxon>
        <taxon>Dikarya</taxon>
        <taxon>Ascomycota</taxon>
        <taxon>Pezizomycotina</taxon>
        <taxon>Leotiomycetes</taxon>
        <taxon>Leotiomycetes incertae sedis</taxon>
        <taxon>Scytalidium</taxon>
    </lineage>
</organism>
<feature type="transmembrane region" description="Helical" evidence="7">
    <location>
        <begin position="1174"/>
        <end position="1195"/>
    </location>
</feature>
<feature type="transmembrane region" description="Helical" evidence="7">
    <location>
        <begin position="1043"/>
        <end position="1068"/>
    </location>
</feature>
<evidence type="ECO:0000256" key="3">
    <source>
        <dbReference type="ARBA" id="ARBA00022989"/>
    </source>
</evidence>
<dbReference type="SUPFAM" id="SSF103473">
    <property type="entry name" value="MFS general substrate transporter"/>
    <property type="match status" value="1"/>
</dbReference>